<feature type="non-terminal residue" evidence="2">
    <location>
        <position position="1"/>
    </location>
</feature>
<dbReference type="PRINTS" id="PR01217">
    <property type="entry name" value="PRICHEXTENSN"/>
</dbReference>
<evidence type="ECO:0000256" key="1">
    <source>
        <dbReference type="SAM" id="MobiDB-lite"/>
    </source>
</evidence>
<reference evidence="2 3" key="3">
    <citation type="submission" date="2019-11" db="EMBL/GenBank/DDBJ databases">
        <title>A de novo genome assembly of a pear dwarfing rootstock.</title>
        <authorList>
            <person name="Wang F."/>
            <person name="Wang J."/>
            <person name="Li S."/>
            <person name="Zhang Y."/>
            <person name="Fang M."/>
            <person name="Ma L."/>
            <person name="Zhao Y."/>
            <person name="Jiang S."/>
        </authorList>
    </citation>
    <scope>NUCLEOTIDE SEQUENCE [LARGE SCALE GENOMIC DNA]</scope>
    <source>
        <strain evidence="2">S2</strain>
        <tissue evidence="2">Leaf</tissue>
    </source>
</reference>
<evidence type="ECO:0000313" key="3">
    <source>
        <dbReference type="Proteomes" id="UP000327157"/>
    </source>
</evidence>
<feature type="compositionally biased region" description="Pro residues" evidence="1">
    <location>
        <begin position="14"/>
        <end position="34"/>
    </location>
</feature>
<reference evidence="3" key="2">
    <citation type="submission" date="2019-10" db="EMBL/GenBank/DDBJ databases">
        <title>A de novo genome assembly of a pear dwarfing rootstock.</title>
        <authorList>
            <person name="Wang F."/>
            <person name="Wang J."/>
            <person name="Li S."/>
            <person name="Zhang Y."/>
            <person name="Fang M."/>
            <person name="Ma L."/>
            <person name="Zhao Y."/>
            <person name="Jiang S."/>
        </authorList>
    </citation>
    <scope>NUCLEOTIDE SEQUENCE [LARGE SCALE GENOMIC DNA]</scope>
</reference>
<gene>
    <name evidence="2" type="ORF">D8674_029024</name>
</gene>
<feature type="compositionally biased region" description="Pro residues" evidence="1">
    <location>
        <begin position="69"/>
        <end position="83"/>
    </location>
</feature>
<feature type="region of interest" description="Disordered" evidence="1">
    <location>
        <begin position="1"/>
        <end position="40"/>
    </location>
</feature>
<organism evidence="2 3">
    <name type="scientific">Pyrus ussuriensis x Pyrus communis</name>
    <dbReference type="NCBI Taxonomy" id="2448454"/>
    <lineage>
        <taxon>Eukaryota</taxon>
        <taxon>Viridiplantae</taxon>
        <taxon>Streptophyta</taxon>
        <taxon>Embryophyta</taxon>
        <taxon>Tracheophyta</taxon>
        <taxon>Spermatophyta</taxon>
        <taxon>Magnoliopsida</taxon>
        <taxon>eudicotyledons</taxon>
        <taxon>Gunneridae</taxon>
        <taxon>Pentapetalae</taxon>
        <taxon>rosids</taxon>
        <taxon>fabids</taxon>
        <taxon>Rosales</taxon>
        <taxon>Rosaceae</taxon>
        <taxon>Amygdaloideae</taxon>
        <taxon>Maleae</taxon>
        <taxon>Pyrus</taxon>
    </lineage>
</organism>
<proteinExistence type="predicted"/>
<reference evidence="2 3" key="1">
    <citation type="submission" date="2019-09" db="EMBL/GenBank/DDBJ databases">
        <authorList>
            <person name="Ou C."/>
        </authorList>
    </citation>
    <scope>NUCLEOTIDE SEQUENCE [LARGE SCALE GENOMIC DNA]</scope>
    <source>
        <strain evidence="2">S2</strain>
        <tissue evidence="2">Leaf</tissue>
    </source>
</reference>
<protein>
    <submittedName>
        <fullName evidence="2">Uncharacterized protein</fullName>
    </submittedName>
</protein>
<sequence length="171" mass="19164">GGRKEKRKKKLSFPTPPATPPVGDPPPIPPPTPTHLPNHLDPSPFLPLLLLFLLVSNSQNPPSHNDPPFATPPPPPRDPPSRPPTHLDPSPFLHLLLVLVMSTFGGLKNVLQAVLETKTLQKVIYTSSFFALSSAHHEKFFCMEKKERVKSCTEKEKKIKVYPWYNFLEIS</sequence>
<feature type="region of interest" description="Disordered" evidence="1">
    <location>
        <begin position="60"/>
        <end position="86"/>
    </location>
</feature>
<dbReference type="EMBL" id="SMOL01000120">
    <property type="protein sequence ID" value="KAB2632777.1"/>
    <property type="molecule type" value="Genomic_DNA"/>
</dbReference>
<dbReference type="OrthoDB" id="2735536at2759"/>
<dbReference type="AlphaFoldDB" id="A0A5N5I0X5"/>
<feature type="compositionally biased region" description="Basic residues" evidence="1">
    <location>
        <begin position="1"/>
        <end position="11"/>
    </location>
</feature>
<evidence type="ECO:0000313" key="2">
    <source>
        <dbReference type="EMBL" id="KAB2632777.1"/>
    </source>
</evidence>
<name>A0A5N5I0X5_9ROSA</name>
<keyword evidence="3" id="KW-1185">Reference proteome</keyword>
<accession>A0A5N5I0X5</accession>
<dbReference type="Proteomes" id="UP000327157">
    <property type="component" value="Chromosome 6"/>
</dbReference>
<comment type="caution">
    <text evidence="2">The sequence shown here is derived from an EMBL/GenBank/DDBJ whole genome shotgun (WGS) entry which is preliminary data.</text>
</comment>